<keyword evidence="7" id="KW-1185">Reference proteome</keyword>
<gene>
    <name evidence="6" type="ORF">SAMN06265348_101251</name>
</gene>
<keyword evidence="4" id="KW-0812">Transmembrane</keyword>
<sequence>MLIVFYIVLALVLIYVLVYFFKKLSEKTNRERLRQDWGQPKNSRYIDLDSVENYFLNTISESHEKLQLISDKVAADLYLNDVFKLVDRTVSRVGQQFLYARLRTLDKNPEALHIQDSFAELIAGDEGLRLDTQVTLQKLEKNDSYYFQDLVYAKKIDRPEFMPLIYLLTLLNLGCLFAGFFYPAAFLVFGGIFIINSGIHYWNKNNVSVHTSSLGEFLKAFDTAKKLDADDRIRSNFPDTAELIRELTPLKRKMIGVKLDNMAEGDAAVVGFLVFELLKIAFNIEIISFYSIIDSLREKREKLKELFIFIGTVDTAISIAAFRSSLDTYCKPVFSSTSGLEVEGVKHPLIENCVPNDLQLEQKNLLLTGSNMSGKTTFIRSVGINMILGQTLLTCLADKFVMPYSKIFSSITISDSLLEEKSYYFEEMRIIKEFIQESGKGSPCFFILDEIFKGTNTIERVSAGKAILSYLAKNNNLVFVSTHDTELNELLQTEYDLYHFTEAVAEQELIFDHTIKKGPLKTRNAIKILEINDYPDSIITDANATVDLLMQG</sequence>
<dbReference type="GO" id="GO:0140664">
    <property type="term" value="F:ATP-dependent DNA damage sensor activity"/>
    <property type="evidence" value="ECO:0007669"/>
    <property type="project" value="InterPro"/>
</dbReference>
<keyword evidence="4" id="KW-0472">Membrane</keyword>
<dbReference type="InterPro" id="IPR000432">
    <property type="entry name" value="DNA_mismatch_repair_MutS_C"/>
</dbReference>
<dbReference type="GO" id="GO:0006298">
    <property type="term" value="P:mismatch repair"/>
    <property type="evidence" value="ECO:0007669"/>
    <property type="project" value="InterPro"/>
</dbReference>
<dbReference type="GO" id="GO:0005524">
    <property type="term" value="F:ATP binding"/>
    <property type="evidence" value="ECO:0007669"/>
    <property type="project" value="UniProtKB-KW"/>
</dbReference>
<dbReference type="InterPro" id="IPR027417">
    <property type="entry name" value="P-loop_NTPase"/>
</dbReference>
<dbReference type="InterPro" id="IPR045076">
    <property type="entry name" value="MutS"/>
</dbReference>
<keyword evidence="3" id="KW-0238">DNA-binding</keyword>
<proteinExistence type="predicted"/>
<dbReference type="PANTHER" id="PTHR11361">
    <property type="entry name" value="DNA MISMATCH REPAIR PROTEIN MUTS FAMILY MEMBER"/>
    <property type="match status" value="1"/>
</dbReference>
<reference evidence="6 7" key="1">
    <citation type="submission" date="2017-05" db="EMBL/GenBank/DDBJ databases">
        <authorList>
            <person name="Varghese N."/>
            <person name="Submissions S."/>
        </authorList>
    </citation>
    <scope>NUCLEOTIDE SEQUENCE [LARGE SCALE GENOMIC DNA]</scope>
    <source>
        <strain evidence="6 7">DSM 19036</strain>
    </source>
</reference>
<feature type="domain" description="DNA mismatch repair proteins mutS family" evidence="5">
    <location>
        <begin position="362"/>
        <end position="547"/>
    </location>
</feature>
<evidence type="ECO:0000259" key="5">
    <source>
        <dbReference type="SMART" id="SM00534"/>
    </source>
</evidence>
<evidence type="ECO:0000256" key="1">
    <source>
        <dbReference type="ARBA" id="ARBA00022741"/>
    </source>
</evidence>
<feature type="transmembrane region" description="Helical" evidence="4">
    <location>
        <begin position="164"/>
        <end position="195"/>
    </location>
</feature>
<dbReference type="Proteomes" id="UP000320300">
    <property type="component" value="Unassembled WGS sequence"/>
</dbReference>
<dbReference type="SUPFAM" id="SSF52540">
    <property type="entry name" value="P-loop containing nucleoside triphosphate hydrolases"/>
    <property type="match status" value="1"/>
</dbReference>
<dbReference type="AlphaFoldDB" id="A0A521AJQ3"/>
<evidence type="ECO:0000256" key="2">
    <source>
        <dbReference type="ARBA" id="ARBA00022840"/>
    </source>
</evidence>
<name>A0A521AJQ3_9SPHI</name>
<organism evidence="6 7">
    <name type="scientific">Pedobacter westerhofensis</name>
    <dbReference type="NCBI Taxonomy" id="425512"/>
    <lineage>
        <taxon>Bacteria</taxon>
        <taxon>Pseudomonadati</taxon>
        <taxon>Bacteroidota</taxon>
        <taxon>Sphingobacteriia</taxon>
        <taxon>Sphingobacteriales</taxon>
        <taxon>Sphingobacteriaceae</taxon>
        <taxon>Pedobacter</taxon>
    </lineage>
</organism>
<keyword evidence="4" id="KW-1133">Transmembrane helix</keyword>
<evidence type="ECO:0000313" key="7">
    <source>
        <dbReference type="Proteomes" id="UP000320300"/>
    </source>
</evidence>
<dbReference type="SMART" id="SM00534">
    <property type="entry name" value="MUTSac"/>
    <property type="match status" value="1"/>
</dbReference>
<dbReference type="GO" id="GO:0005829">
    <property type="term" value="C:cytosol"/>
    <property type="evidence" value="ECO:0007669"/>
    <property type="project" value="TreeGrafter"/>
</dbReference>
<keyword evidence="2" id="KW-0067">ATP-binding</keyword>
<protein>
    <submittedName>
        <fullName evidence="6">MutS domain V</fullName>
    </submittedName>
</protein>
<accession>A0A521AJQ3</accession>
<evidence type="ECO:0000256" key="4">
    <source>
        <dbReference type="SAM" id="Phobius"/>
    </source>
</evidence>
<dbReference type="Pfam" id="PF00488">
    <property type="entry name" value="MutS_V"/>
    <property type="match status" value="1"/>
</dbReference>
<keyword evidence="1" id="KW-0547">Nucleotide-binding</keyword>
<dbReference type="OrthoDB" id="1097361at2"/>
<evidence type="ECO:0000256" key="3">
    <source>
        <dbReference type="ARBA" id="ARBA00023125"/>
    </source>
</evidence>
<dbReference type="EMBL" id="FXTN01000001">
    <property type="protein sequence ID" value="SMO34900.1"/>
    <property type="molecule type" value="Genomic_DNA"/>
</dbReference>
<feature type="transmembrane region" description="Helical" evidence="4">
    <location>
        <begin position="6"/>
        <end position="24"/>
    </location>
</feature>
<dbReference type="RefSeq" id="WP_142526364.1">
    <property type="nucleotide sequence ID" value="NZ_CBCSJO010000002.1"/>
</dbReference>
<dbReference type="Gene3D" id="3.40.50.300">
    <property type="entry name" value="P-loop containing nucleotide triphosphate hydrolases"/>
    <property type="match status" value="1"/>
</dbReference>
<dbReference type="PANTHER" id="PTHR11361:SF152">
    <property type="entry name" value="DNA MISMATCH REPAIR PROTEIN"/>
    <property type="match status" value="1"/>
</dbReference>
<dbReference type="GO" id="GO:0030983">
    <property type="term" value="F:mismatched DNA binding"/>
    <property type="evidence" value="ECO:0007669"/>
    <property type="project" value="InterPro"/>
</dbReference>
<evidence type="ECO:0000313" key="6">
    <source>
        <dbReference type="EMBL" id="SMO34900.1"/>
    </source>
</evidence>